<gene>
    <name evidence="2" type="ORF">ABB26_05890</name>
</gene>
<dbReference type="OrthoDB" id="9807209at2"/>
<dbReference type="Proteomes" id="UP000050864">
    <property type="component" value="Unassembled WGS sequence"/>
</dbReference>
<dbReference type="PROSITE" id="PS50206">
    <property type="entry name" value="RHODANESE_3"/>
    <property type="match status" value="1"/>
</dbReference>
<dbReference type="PANTHER" id="PTHR43179:SF7">
    <property type="entry name" value="RHAMNOSYLTRANSFERASE WBBL"/>
    <property type="match status" value="1"/>
</dbReference>
<dbReference type="InterPro" id="IPR029044">
    <property type="entry name" value="Nucleotide-diphossugar_trans"/>
</dbReference>
<protein>
    <submittedName>
        <fullName evidence="2">Glycosyl transferase</fullName>
    </submittedName>
</protein>
<dbReference type="InterPro" id="IPR001173">
    <property type="entry name" value="Glyco_trans_2-like"/>
</dbReference>
<name>A0A0R0C6B8_9GAMM</name>
<keyword evidence="2" id="KW-0808">Transferase</keyword>
<dbReference type="AlphaFoldDB" id="A0A0R0C6B8"/>
<dbReference type="SUPFAM" id="SSF53756">
    <property type="entry name" value="UDP-Glycosyltransferase/glycogen phosphorylase"/>
    <property type="match status" value="1"/>
</dbReference>
<sequence length="707" mass="77838">MSMSLADARYQFKRFIGLIRRGLASLRTRGWRATLHRVGVHSRRQPPPRREPLFLPASGPFAPFSVRCSDNPQASIVIPVYNHCEHTLACLRALAAHPPLADCEILVIDDGSSDATAEWMQQIKGLRYHVRTQNGGFIAACNDGLRLSRGQYVVLLNNDTVPQPGWLDLLLDTFARNPDAGLVGSQLLYPDGRLQESGGVVFADGSCWSYGRFESAEDPRFASLRDTDYCSGAALAIPKALFEQLGGLDTRYAPAYYEDTDLAFKVRAAGRRVLVQPASRVVHDEGTSNGTDTGSGIKAYQVRNQQVFAAKWHDALRRQLPAGTVPTPANQHRDQAQILILDESVPQPDRDSASLRQVNLIRMLLENGAHVVFVPTRGLHAGKATEALQAMGVEVWHAPFLKGVTRWLRDNGARFTTVMMVRYHVANECLPLVRQFAPQARTVFDTVDLHYLRERRGAEVAADAGLLRSAERTRASELAVMDATDVTVLVSAAEKDQLAADAPRVHVELISNLHEIAGHGAEWAQRQDLVFVGGFLHLPNLDAMQWFIGEVFPLIREQLPDVRFHCIGADVPDSIRTLAAHQAGVIVHGYVPDVTPYMDGKRIAVAPLRFGAGVKGKINLSMAHGQPLVATTCAVEGMHLHDGEDVLVADDAQTFANATVRLYNDPLLWQQLSENGLRNIARHFSMDAARQAVQRVFFHPATDVGGH</sequence>
<feature type="domain" description="Rhodanese" evidence="1">
    <location>
        <begin position="365"/>
        <end position="416"/>
    </location>
</feature>
<dbReference type="GO" id="GO:0016740">
    <property type="term" value="F:transferase activity"/>
    <property type="evidence" value="ECO:0007669"/>
    <property type="project" value="UniProtKB-KW"/>
</dbReference>
<dbReference type="Pfam" id="PF00535">
    <property type="entry name" value="Glycos_transf_2"/>
    <property type="match status" value="1"/>
</dbReference>
<accession>A0A0R0C6B8</accession>
<dbReference type="PANTHER" id="PTHR43179">
    <property type="entry name" value="RHAMNOSYLTRANSFERASE WBBL"/>
    <property type="match status" value="1"/>
</dbReference>
<reference evidence="2 3" key="1">
    <citation type="submission" date="2015-05" db="EMBL/GenBank/DDBJ databases">
        <title>Genome sequencing and analysis of members of genus Stenotrophomonas.</title>
        <authorList>
            <person name="Patil P.P."/>
            <person name="Midha S."/>
            <person name="Patil P.B."/>
        </authorList>
    </citation>
    <scope>NUCLEOTIDE SEQUENCE [LARGE SCALE GENOMIC DNA]</scope>
    <source>
        <strain evidence="2 3">DSM 18929</strain>
    </source>
</reference>
<dbReference type="Gene3D" id="3.90.550.10">
    <property type="entry name" value="Spore Coat Polysaccharide Biosynthesis Protein SpsA, Chain A"/>
    <property type="match status" value="1"/>
</dbReference>
<dbReference type="PATRIC" id="fig|405444.3.peg.175"/>
<dbReference type="RefSeq" id="WP_057632748.1">
    <property type="nucleotide sequence ID" value="NZ_LDJI01000011.1"/>
</dbReference>
<dbReference type="SUPFAM" id="SSF53448">
    <property type="entry name" value="Nucleotide-diphospho-sugar transferases"/>
    <property type="match status" value="1"/>
</dbReference>
<dbReference type="Pfam" id="PF13692">
    <property type="entry name" value="Glyco_trans_1_4"/>
    <property type="match status" value="1"/>
</dbReference>
<evidence type="ECO:0000259" key="1">
    <source>
        <dbReference type="PROSITE" id="PS50206"/>
    </source>
</evidence>
<dbReference type="CDD" id="cd03801">
    <property type="entry name" value="GT4_PimA-like"/>
    <property type="match status" value="1"/>
</dbReference>
<dbReference type="InterPro" id="IPR001763">
    <property type="entry name" value="Rhodanese-like_dom"/>
</dbReference>
<dbReference type="STRING" id="405444.ABB26_05890"/>
<dbReference type="EMBL" id="LDJI01000011">
    <property type="protein sequence ID" value="KRG64880.1"/>
    <property type="molecule type" value="Genomic_DNA"/>
</dbReference>
<dbReference type="Gene3D" id="3.40.50.2000">
    <property type="entry name" value="Glycogen Phosphorylase B"/>
    <property type="match status" value="1"/>
</dbReference>
<evidence type="ECO:0000313" key="2">
    <source>
        <dbReference type="EMBL" id="KRG64880.1"/>
    </source>
</evidence>
<comment type="caution">
    <text evidence="2">The sequence shown here is derived from an EMBL/GenBank/DDBJ whole genome shotgun (WGS) entry which is preliminary data.</text>
</comment>
<evidence type="ECO:0000313" key="3">
    <source>
        <dbReference type="Proteomes" id="UP000050864"/>
    </source>
</evidence>
<keyword evidence="3" id="KW-1185">Reference proteome</keyword>
<dbReference type="CDD" id="cd04186">
    <property type="entry name" value="GT_2_like_c"/>
    <property type="match status" value="1"/>
</dbReference>
<organism evidence="2 3">
    <name type="scientific">Stenotrophomonas humi</name>
    <dbReference type="NCBI Taxonomy" id="405444"/>
    <lineage>
        <taxon>Bacteria</taxon>
        <taxon>Pseudomonadati</taxon>
        <taxon>Pseudomonadota</taxon>
        <taxon>Gammaproteobacteria</taxon>
        <taxon>Lysobacterales</taxon>
        <taxon>Lysobacteraceae</taxon>
        <taxon>Stenotrophomonas</taxon>
    </lineage>
</organism>
<proteinExistence type="predicted"/>